<dbReference type="InterPro" id="IPR015341">
    <property type="entry name" value="Glyco_hydro_38_cen"/>
</dbReference>
<dbReference type="Gene3D" id="3.20.110.10">
    <property type="entry name" value="Glycoside hydrolase 38, N terminal domain"/>
    <property type="match status" value="1"/>
</dbReference>
<dbReference type="InterPro" id="IPR013780">
    <property type="entry name" value="Glyco_hydro_b"/>
</dbReference>
<reference evidence="12" key="1">
    <citation type="submission" date="2016-11" db="EMBL/GenBank/DDBJ databases">
        <title>Venom-gland transcriptomics and venom proteomics of the black-back scorpion (Hadrurus spadix) reveal detectability challenges and an unexplored realm of animal toxin diversity.</title>
        <authorList>
            <person name="Rokyta D.R."/>
            <person name="Ward M.J."/>
        </authorList>
    </citation>
    <scope>NUCLEOTIDE SEQUENCE</scope>
    <source>
        <tissue evidence="12">Venom gland</tissue>
    </source>
</reference>
<dbReference type="GO" id="GO:0046872">
    <property type="term" value="F:metal ion binding"/>
    <property type="evidence" value="ECO:0007669"/>
    <property type="project" value="UniProtKB-KW"/>
</dbReference>
<comment type="catalytic activity">
    <reaction evidence="8">
        <text>N(4)-{beta-D-GlcNAc-(1-&gt;2)-alpha-D-Man-(1-&gt;3)-[alpha-D-Man-(1-&gt;3)-[alpha-D-Man-(1-&gt;6)]-alpha-D-Man-(1-&gt;6)]-beta-D-Man-(1-&gt;4)-beta-D-GlcNAc-(1-&gt;4)-beta-D-GlcNAc}-L-asparaginyl-[protein] + 2 H2O = 2 alpha-D-mannopyranose + an N(4)-{beta-D-GlcNAc-(1-&gt;2)-alpha-D-Man-(1-&gt;3)-[alpha-D-Man-(1-&gt;6)]-beta-D-Man-(1-&gt;4)-beta-D-GlcNAc-(1-&gt;4)-beta-D-GlcNAc}-L-asparaginyl-[protein]</text>
        <dbReference type="Rhea" id="RHEA:56052"/>
        <dbReference type="Rhea" id="RHEA-COMP:14368"/>
        <dbReference type="Rhea" id="RHEA-COMP:14369"/>
        <dbReference type="ChEBI" id="CHEBI:15377"/>
        <dbReference type="ChEBI" id="CHEBI:28729"/>
        <dbReference type="ChEBI" id="CHEBI:60615"/>
        <dbReference type="ChEBI" id="CHEBI:60625"/>
        <dbReference type="EC" id="3.2.1.114"/>
    </reaction>
</comment>
<evidence type="ECO:0000256" key="5">
    <source>
        <dbReference type="ARBA" id="ARBA00022833"/>
    </source>
</evidence>
<dbReference type="AlphaFoldDB" id="A0A1W7RB09"/>
<dbReference type="PANTHER" id="PTHR11607">
    <property type="entry name" value="ALPHA-MANNOSIDASE"/>
    <property type="match status" value="1"/>
</dbReference>
<dbReference type="SUPFAM" id="SSF88688">
    <property type="entry name" value="Families 57/38 glycoside transferase middle domain"/>
    <property type="match status" value="1"/>
</dbReference>
<dbReference type="InterPro" id="IPR028995">
    <property type="entry name" value="Glyco_hydro_57/38_cen_sf"/>
</dbReference>
<dbReference type="Gene3D" id="2.70.98.30">
    <property type="entry name" value="Golgi alpha-mannosidase II, domain 4"/>
    <property type="match status" value="1"/>
</dbReference>
<evidence type="ECO:0000256" key="10">
    <source>
        <dbReference type="SAM" id="Phobius"/>
    </source>
</evidence>
<organism evidence="12">
    <name type="scientific">Hadrurus spadix</name>
    <dbReference type="NCBI Taxonomy" id="141984"/>
    <lineage>
        <taxon>Eukaryota</taxon>
        <taxon>Metazoa</taxon>
        <taxon>Ecdysozoa</taxon>
        <taxon>Arthropoda</taxon>
        <taxon>Chelicerata</taxon>
        <taxon>Arachnida</taxon>
        <taxon>Scorpiones</taxon>
        <taxon>Iurida</taxon>
        <taxon>Iuroidea</taxon>
        <taxon>Hadrurus</taxon>
    </lineage>
</organism>
<dbReference type="EMBL" id="GFAH01000058">
    <property type="protein sequence ID" value="JAV48331.1"/>
    <property type="molecule type" value="Transcribed_RNA"/>
</dbReference>
<comment type="similarity">
    <text evidence="1 9">Belongs to the glycosyl hydrolase 38 family.</text>
</comment>
<dbReference type="Pfam" id="PF01074">
    <property type="entry name" value="Glyco_hydro_38N"/>
    <property type="match status" value="1"/>
</dbReference>
<dbReference type="GO" id="GO:0006491">
    <property type="term" value="P:N-glycan processing"/>
    <property type="evidence" value="ECO:0007669"/>
    <property type="project" value="TreeGrafter"/>
</dbReference>
<dbReference type="InterPro" id="IPR011013">
    <property type="entry name" value="Gal_mutarotase_sf_dom"/>
</dbReference>
<feature type="domain" description="Glycoside hydrolase family 38 central" evidence="11">
    <location>
        <begin position="458"/>
        <end position="546"/>
    </location>
</feature>
<evidence type="ECO:0000259" key="11">
    <source>
        <dbReference type="SMART" id="SM00872"/>
    </source>
</evidence>
<dbReference type="GO" id="GO:0006013">
    <property type="term" value="P:mannose metabolic process"/>
    <property type="evidence" value="ECO:0007669"/>
    <property type="project" value="InterPro"/>
</dbReference>
<dbReference type="SUPFAM" id="SSF74650">
    <property type="entry name" value="Galactose mutarotase-like"/>
    <property type="match status" value="1"/>
</dbReference>
<evidence type="ECO:0000256" key="6">
    <source>
        <dbReference type="ARBA" id="ARBA00023295"/>
    </source>
</evidence>
<keyword evidence="10" id="KW-1133">Transmembrane helix</keyword>
<dbReference type="InterPro" id="IPR037094">
    <property type="entry name" value="Glyco_hydro_38_cen_sf"/>
</dbReference>
<dbReference type="Gene3D" id="2.60.40.1180">
    <property type="entry name" value="Golgi alpha-mannosidase II"/>
    <property type="match status" value="1"/>
</dbReference>
<evidence type="ECO:0000256" key="4">
    <source>
        <dbReference type="ARBA" id="ARBA00022801"/>
    </source>
</evidence>
<dbReference type="InterPro" id="IPR027291">
    <property type="entry name" value="Glyco_hydro_38_N_sf"/>
</dbReference>
<keyword evidence="6 9" id="KW-0326">Glycosidase</keyword>
<dbReference type="SMART" id="SM00872">
    <property type="entry name" value="Alpha-mann_mid"/>
    <property type="match status" value="1"/>
</dbReference>
<comment type="cofactor">
    <cofactor evidence="9">
        <name>Zn(2+)</name>
        <dbReference type="ChEBI" id="CHEBI:29105"/>
    </cofactor>
    <text evidence="9">Binds 1 zinc ion per subunit.</text>
</comment>
<feature type="transmembrane region" description="Helical" evidence="10">
    <location>
        <begin position="12"/>
        <end position="31"/>
    </location>
</feature>
<keyword evidence="5 9" id="KW-0862">Zinc</keyword>
<proteinExistence type="inferred from homology"/>
<dbReference type="GO" id="GO:0030246">
    <property type="term" value="F:carbohydrate binding"/>
    <property type="evidence" value="ECO:0007669"/>
    <property type="project" value="InterPro"/>
</dbReference>
<dbReference type="Pfam" id="PF07748">
    <property type="entry name" value="Glyco_hydro_38C"/>
    <property type="match status" value="1"/>
</dbReference>
<accession>A0A1W7RB09</accession>
<keyword evidence="4 9" id="KW-0378">Hydrolase</keyword>
<comment type="subunit">
    <text evidence="2">Homodimer; disulfide-linked.</text>
</comment>
<sequence length="1102" mass="126946">MYRFTRRASLKFLLLTAILIAGTLIVFYHTLVSGNQKPNLQNVDAWSSDQAAASYGGDGGIWPWTSDQNEAVCSSVILTTDVNIRTTDVYHKLNFKPGFRSYWNLTFERNYQLRKKEWKDLPLKVIVLPHSHNDPGWLRTFDSYYSSLTTHILNNMADQLHRYHDMTFIWAEISFFAKWWESLKSRPHVQQRVKDMVHRNQLEIGTGGWVMTDEATAHYYSMIDQLIEGHQWLKSTLGIHPKNGWSIDPFGHSATVPYLIHEAGIENMVIQRTHFAWKQYLAERKKLEFVWKKLSASPMADLKDGKNILCHMAPFDLYSIKHTCGPDANICLQFDFRKIIGEYTESRAYEINDKNVHERAELLLGQYGRIGSLFPHNVALVPLGDDFRFNYDIEWDQQYTNYRILFDYINSQKDWYAQVDFGTLEDYFQEVHKRTKEFPSVSGDFFSYGDIYADGRPSYWTGYFTTRPFMKHLCRELEHWLRAAEILYSLTRAHVSQRGYSVLLQKLDDDYKYLSYGRDNLGLFQHHDAITGTSKETVMADYGNRLHRSLQEVSAIVSHSAQFLLFENIHQHPIEHPLTSNLFPDVERPTYDTIPKKLPFHLSPSGRKLVLYNTMGQARQEPVRVVVKTPQVKVLNSKMVPISIQINPIWNGSVDIVNDLYEVFFIAELPPLSLTTYSILESRDSQDDSYRSVVSVILNDASAHQLRHSVFKFHNPIDQNIKLVSPSIAASFSKRTGLLEGLELKKDGIETSVVTLYQAYQSREYRSGAYLFQPDPQDPFRNISSRFPVIRVVRGPLVSEVTAIYGGTMTITGRVYHKEGPLGSAVELETTYDLNQQQATEIEMYLRFITNIESDKFFYTDSNGYQMIKRVHNTELPLEANYYPITSAIYIEDSLMRFTLLVSHAHGGSSLGKGWLEVMLDRRIRFDDSRGLGEGIMDNKKTTEKFWLILEKREDTVSPDEVPNLSWLGHTLSSTLLYPSILLVSDGSTQSAVRSNITFLERPYVADTHLLNLRTLPRDYNFAQPSNNSLLILHRKAISCHVKNPTTKPVYKDGSIVSPFHHIRVHSITRTTLTGTQIIDQVKSFKDISMDAMDIKSFNITL</sequence>
<evidence type="ECO:0000256" key="8">
    <source>
        <dbReference type="ARBA" id="ARBA00093232"/>
    </source>
</evidence>
<evidence type="ECO:0000256" key="7">
    <source>
        <dbReference type="ARBA" id="ARBA00059516"/>
    </source>
</evidence>
<dbReference type="SUPFAM" id="SSF88713">
    <property type="entry name" value="Glycoside hydrolase/deacetylase"/>
    <property type="match status" value="1"/>
</dbReference>
<evidence type="ECO:0000313" key="12">
    <source>
        <dbReference type="EMBL" id="JAV48331.1"/>
    </source>
</evidence>
<keyword evidence="10" id="KW-0812">Transmembrane</keyword>
<evidence type="ECO:0000256" key="9">
    <source>
        <dbReference type="RuleBase" id="RU361199"/>
    </source>
</evidence>
<dbReference type="PANTHER" id="PTHR11607:SF70">
    <property type="entry name" value="ALPHA-MANNOSIDASE"/>
    <property type="match status" value="1"/>
</dbReference>
<keyword evidence="3 9" id="KW-0479">Metal-binding</keyword>
<dbReference type="GO" id="GO:0004572">
    <property type="term" value="F:mannosyl-oligosaccharide 1,3-1,6-alpha-mannosidase activity"/>
    <property type="evidence" value="ECO:0007669"/>
    <property type="project" value="UniProtKB-EC"/>
</dbReference>
<name>A0A1W7RB09_9SCOR</name>
<dbReference type="FunFam" id="1.20.1270.50:FF:000001">
    <property type="entry name" value="Alpha-mannosidase"/>
    <property type="match status" value="1"/>
</dbReference>
<dbReference type="FunFam" id="3.20.110.10:FF:000007">
    <property type="entry name" value="Alpha-mannosidase"/>
    <property type="match status" value="1"/>
</dbReference>
<comment type="function">
    <text evidence="7">Catalyzes the first committed step in the biosynthesis of complex N-glycans. It controls conversion of high mannose to complex N-glycans; the final hydrolytic step in the N-glycan maturation pathway.</text>
</comment>
<protein>
    <recommendedName>
        <fullName evidence="9">Alpha-mannosidase</fullName>
        <ecNumber evidence="9">3.2.1.-</ecNumber>
    </recommendedName>
</protein>
<dbReference type="InterPro" id="IPR050843">
    <property type="entry name" value="Glycosyl_Hydrlase_38"/>
</dbReference>
<dbReference type="Pfam" id="PF09261">
    <property type="entry name" value="Alpha-mann_mid"/>
    <property type="match status" value="1"/>
</dbReference>
<dbReference type="InterPro" id="IPR000602">
    <property type="entry name" value="Glyco_hydro_38_N"/>
</dbReference>
<dbReference type="InterPro" id="IPR011330">
    <property type="entry name" value="Glyco_hydro/deAcase_b/a-brl"/>
</dbReference>
<dbReference type="Gene3D" id="1.20.1270.50">
    <property type="entry name" value="Glycoside hydrolase family 38, central domain"/>
    <property type="match status" value="1"/>
</dbReference>
<keyword evidence="10" id="KW-0472">Membrane</keyword>
<dbReference type="GO" id="GO:0000139">
    <property type="term" value="C:Golgi membrane"/>
    <property type="evidence" value="ECO:0007669"/>
    <property type="project" value="TreeGrafter"/>
</dbReference>
<dbReference type="EC" id="3.2.1.-" evidence="9"/>
<evidence type="ECO:0000256" key="1">
    <source>
        <dbReference type="ARBA" id="ARBA00009792"/>
    </source>
</evidence>
<evidence type="ECO:0000256" key="2">
    <source>
        <dbReference type="ARBA" id="ARBA00011748"/>
    </source>
</evidence>
<dbReference type="InterPro" id="IPR011682">
    <property type="entry name" value="Glyco_hydro_38_C"/>
</dbReference>
<evidence type="ECO:0000256" key="3">
    <source>
        <dbReference type="ARBA" id="ARBA00022723"/>
    </source>
</evidence>